<keyword evidence="3" id="KW-0812">Transmembrane</keyword>
<dbReference type="GO" id="GO:0015385">
    <property type="term" value="F:sodium:proton antiporter activity"/>
    <property type="evidence" value="ECO:0007669"/>
    <property type="project" value="TreeGrafter"/>
</dbReference>
<name>A0A931ASJ6_9FIRM</name>
<keyword evidence="5" id="KW-1185">Reference proteome</keyword>
<dbReference type="InterPro" id="IPR005133">
    <property type="entry name" value="PhaG_MnhG_YufB"/>
</dbReference>
<feature type="transmembrane region" description="Helical" evidence="3">
    <location>
        <begin position="37"/>
        <end position="56"/>
    </location>
</feature>
<evidence type="ECO:0000313" key="5">
    <source>
        <dbReference type="Proteomes" id="UP000621436"/>
    </source>
</evidence>
<keyword evidence="3" id="KW-0472">Membrane</keyword>
<dbReference type="RefSeq" id="WP_270454045.1">
    <property type="nucleotide sequence ID" value="NZ_JADPIE010000004.1"/>
</dbReference>
<evidence type="ECO:0000256" key="3">
    <source>
        <dbReference type="SAM" id="Phobius"/>
    </source>
</evidence>
<dbReference type="AlphaFoldDB" id="A0A931ASJ6"/>
<accession>A0A931ASJ6</accession>
<proteinExistence type="inferred from homology"/>
<comment type="caution">
    <text evidence="4">The sequence shown here is derived from an EMBL/GenBank/DDBJ whole genome shotgun (WGS) entry which is preliminary data.</text>
</comment>
<organism evidence="4 5">
    <name type="scientific">Halonatronomonas betaini</name>
    <dbReference type="NCBI Taxonomy" id="2778430"/>
    <lineage>
        <taxon>Bacteria</taxon>
        <taxon>Bacillati</taxon>
        <taxon>Bacillota</taxon>
        <taxon>Clostridia</taxon>
        <taxon>Halanaerobiales</taxon>
        <taxon>Halarsenatibacteraceae</taxon>
        <taxon>Halonatronomonas</taxon>
    </lineage>
</organism>
<comment type="similarity">
    <text evidence="2">Belongs to the CPA3 antiporters (TC 2.A.63) subunit G family.</text>
</comment>
<reference evidence="4" key="1">
    <citation type="submission" date="2020-11" db="EMBL/GenBank/DDBJ databases">
        <title>Halonatronomonas betainensis gen. nov., sp. nov. a novel haloalkaliphilic representative of the family Halanaerobiacae capable of betaine degradation.</title>
        <authorList>
            <person name="Boltyanskaya Y."/>
            <person name="Kevbrin V."/>
            <person name="Detkova E."/>
            <person name="Grouzdev D.S."/>
            <person name="Koziaeva V."/>
            <person name="Zhilina T."/>
        </authorList>
    </citation>
    <scope>NUCLEOTIDE SEQUENCE</scope>
    <source>
        <strain evidence="4">Z-7014</strain>
    </source>
</reference>
<comment type="subcellular location">
    <subcellularLocation>
        <location evidence="1">Membrane</location>
        <topology evidence="1">Multi-pass membrane protein</topology>
    </subcellularLocation>
</comment>
<gene>
    <name evidence="4" type="ORF">I0Q91_08460</name>
</gene>
<dbReference type="PANTHER" id="PTHR34703:SF1">
    <property type="entry name" value="ANTIPORTER SUBUNIT MNHG2-RELATED"/>
    <property type="match status" value="1"/>
</dbReference>
<protein>
    <submittedName>
        <fullName evidence="4">Monovalent cation/H(+) antiporter subunit G</fullName>
    </submittedName>
</protein>
<feature type="transmembrane region" description="Helical" evidence="3">
    <location>
        <begin position="62"/>
        <end position="80"/>
    </location>
</feature>
<keyword evidence="3" id="KW-1133">Transmembrane helix</keyword>
<dbReference type="NCBIfam" id="TIGR01300">
    <property type="entry name" value="CPA3_mnhG_phaG"/>
    <property type="match status" value="1"/>
</dbReference>
<evidence type="ECO:0000313" key="4">
    <source>
        <dbReference type="EMBL" id="MBF8437106.1"/>
    </source>
</evidence>
<dbReference type="PANTHER" id="PTHR34703">
    <property type="entry name" value="ANTIPORTER SUBUNIT MNHG2-RELATED"/>
    <property type="match status" value="1"/>
</dbReference>
<dbReference type="Proteomes" id="UP000621436">
    <property type="component" value="Unassembled WGS sequence"/>
</dbReference>
<sequence>MIVDWIIRFFLFSGMVFFLTTAIALIRFPDFYSRMHAASKCLIGGGISILIALIIQEGPSPLSFRLLLLIVFLLITNPVVGHALSRASYHYGHVIKMTRDDLHERVFDND</sequence>
<feature type="transmembrane region" description="Helical" evidence="3">
    <location>
        <begin position="6"/>
        <end position="25"/>
    </location>
</feature>
<dbReference type="Pfam" id="PF03334">
    <property type="entry name" value="PhaG_MnhG_YufB"/>
    <property type="match status" value="1"/>
</dbReference>
<evidence type="ECO:0000256" key="1">
    <source>
        <dbReference type="ARBA" id="ARBA00004141"/>
    </source>
</evidence>
<evidence type="ECO:0000256" key="2">
    <source>
        <dbReference type="ARBA" id="ARBA00008404"/>
    </source>
</evidence>
<dbReference type="EMBL" id="JADPIE010000004">
    <property type="protein sequence ID" value="MBF8437106.1"/>
    <property type="molecule type" value="Genomic_DNA"/>
</dbReference>